<accession>A0A143BHJ2</accession>
<sequence>MEVLIAAVMMTVAVLGLLGSSTSISQQMGAGRRQMMAASIAQRRLDSLLSVPCSALSATPTGSGVSSGIQESWTVSGSGATRRVTLSLVLPRLKTPYTYTTLVPCQ</sequence>
<dbReference type="EMBL" id="CP011454">
    <property type="protein sequence ID" value="AMW04085.1"/>
    <property type="molecule type" value="Genomic_DNA"/>
</dbReference>
<protein>
    <submittedName>
        <fullName evidence="1">Uncharacterized protein</fullName>
    </submittedName>
</protein>
<evidence type="ECO:0000313" key="2">
    <source>
        <dbReference type="Proteomes" id="UP000076404"/>
    </source>
</evidence>
<dbReference type="STRING" id="1379270.GEMMAAP_03020"/>
<keyword evidence="2" id="KW-1185">Reference proteome</keyword>
<organism evidence="1 2">
    <name type="scientific">Gemmatimonas phototrophica</name>
    <dbReference type="NCBI Taxonomy" id="1379270"/>
    <lineage>
        <taxon>Bacteria</taxon>
        <taxon>Pseudomonadati</taxon>
        <taxon>Gemmatimonadota</taxon>
        <taxon>Gemmatimonadia</taxon>
        <taxon>Gemmatimonadales</taxon>
        <taxon>Gemmatimonadaceae</taxon>
        <taxon>Gemmatimonas</taxon>
    </lineage>
</organism>
<reference evidence="1 2" key="2">
    <citation type="journal article" date="2016" name="Environ. Microbiol. Rep.">
        <title>Metagenomic evidence for the presence of phototrophic Gemmatimonadetes bacteria in diverse environments.</title>
        <authorList>
            <person name="Zeng Y."/>
            <person name="Baumbach J."/>
            <person name="Barbosa E.G."/>
            <person name="Azevedo V."/>
            <person name="Zhang C."/>
            <person name="Koblizek M."/>
        </authorList>
    </citation>
    <scope>NUCLEOTIDE SEQUENCE [LARGE SCALE GENOMIC DNA]</scope>
    <source>
        <strain evidence="1 2">AP64</strain>
    </source>
</reference>
<evidence type="ECO:0000313" key="1">
    <source>
        <dbReference type="EMBL" id="AMW04085.1"/>
    </source>
</evidence>
<dbReference type="AlphaFoldDB" id="A0A143BHJ2"/>
<name>A0A143BHJ2_9BACT</name>
<dbReference type="Proteomes" id="UP000076404">
    <property type="component" value="Chromosome"/>
</dbReference>
<reference evidence="1 2" key="1">
    <citation type="journal article" date="2014" name="Proc. Natl. Acad. Sci. U.S.A.">
        <title>Functional type 2 photosynthetic reaction centers found in the rare bacterial phylum Gemmatimonadetes.</title>
        <authorList>
            <person name="Zeng Y."/>
            <person name="Feng F."/>
            <person name="Medova H."/>
            <person name="Dean J."/>
            <person name="Koblizek M."/>
        </authorList>
    </citation>
    <scope>NUCLEOTIDE SEQUENCE [LARGE SCALE GENOMIC DNA]</scope>
    <source>
        <strain evidence="1 2">AP64</strain>
    </source>
</reference>
<gene>
    <name evidence="1" type="ORF">GEMMAAP_03020</name>
</gene>
<proteinExistence type="predicted"/>
<dbReference type="KEGG" id="gph:GEMMAAP_03020"/>
<dbReference type="eggNOG" id="ENOG502ZE2C">
    <property type="taxonomic scope" value="Bacteria"/>
</dbReference>